<evidence type="ECO:0000313" key="3">
    <source>
        <dbReference type="Proteomes" id="UP001157161"/>
    </source>
</evidence>
<dbReference type="AlphaFoldDB" id="A0AA37XHW4"/>
<evidence type="ECO:0000313" key="2">
    <source>
        <dbReference type="EMBL" id="GMA32915.1"/>
    </source>
</evidence>
<keyword evidence="3" id="KW-1185">Reference proteome</keyword>
<reference evidence="2" key="2">
    <citation type="submission" date="2023-02" db="EMBL/GenBank/DDBJ databases">
        <authorList>
            <person name="Sun Q."/>
            <person name="Mori K."/>
        </authorList>
    </citation>
    <scope>NUCLEOTIDE SEQUENCE</scope>
    <source>
        <strain evidence="2">NBRC 112290</strain>
    </source>
</reference>
<feature type="domain" description="Methyltransferase" evidence="1">
    <location>
        <begin position="49"/>
        <end position="151"/>
    </location>
</feature>
<protein>
    <recommendedName>
        <fullName evidence="1">Methyltransferase domain-containing protein</fullName>
    </recommendedName>
</protein>
<dbReference type="Pfam" id="PF13649">
    <property type="entry name" value="Methyltransf_25"/>
    <property type="match status" value="1"/>
</dbReference>
<dbReference type="InterPro" id="IPR029063">
    <property type="entry name" value="SAM-dependent_MTases_sf"/>
</dbReference>
<comment type="caution">
    <text evidence="2">The sequence shown here is derived from an EMBL/GenBank/DDBJ whole genome shotgun (WGS) entry which is preliminary data.</text>
</comment>
<reference evidence="2" key="1">
    <citation type="journal article" date="2014" name="Int. J. Syst. Evol. Microbiol.">
        <title>Complete genome sequence of Corynebacterium casei LMG S-19264T (=DSM 44701T), isolated from a smear-ripened cheese.</title>
        <authorList>
            <consortium name="US DOE Joint Genome Institute (JGI-PGF)"/>
            <person name="Walter F."/>
            <person name="Albersmeier A."/>
            <person name="Kalinowski J."/>
            <person name="Ruckert C."/>
        </authorList>
    </citation>
    <scope>NUCLEOTIDE SEQUENCE</scope>
    <source>
        <strain evidence="2">NBRC 112290</strain>
    </source>
</reference>
<dbReference type="RefSeq" id="WP_284251610.1">
    <property type="nucleotide sequence ID" value="NZ_BSUM01000001.1"/>
</dbReference>
<dbReference type="SUPFAM" id="SSF53335">
    <property type="entry name" value="S-adenosyl-L-methionine-dependent methyltransferases"/>
    <property type="match status" value="1"/>
</dbReference>
<dbReference type="Gene3D" id="3.40.50.150">
    <property type="entry name" value="Vaccinia Virus protein VP39"/>
    <property type="match status" value="1"/>
</dbReference>
<proteinExistence type="predicted"/>
<accession>A0AA37XHW4</accession>
<organism evidence="2 3">
    <name type="scientific">Litorihabitans aurantiacus</name>
    <dbReference type="NCBI Taxonomy" id="1930061"/>
    <lineage>
        <taxon>Bacteria</taxon>
        <taxon>Bacillati</taxon>
        <taxon>Actinomycetota</taxon>
        <taxon>Actinomycetes</taxon>
        <taxon>Micrococcales</taxon>
        <taxon>Beutenbergiaceae</taxon>
        <taxon>Litorihabitans</taxon>
    </lineage>
</organism>
<evidence type="ECO:0000259" key="1">
    <source>
        <dbReference type="Pfam" id="PF13649"/>
    </source>
</evidence>
<dbReference type="Proteomes" id="UP001157161">
    <property type="component" value="Unassembled WGS sequence"/>
</dbReference>
<dbReference type="InterPro" id="IPR041698">
    <property type="entry name" value="Methyltransf_25"/>
</dbReference>
<gene>
    <name evidence="2" type="ORF">GCM10025875_29070</name>
</gene>
<dbReference type="EMBL" id="BSUM01000001">
    <property type="protein sequence ID" value="GMA32915.1"/>
    <property type="molecule type" value="Genomic_DNA"/>
</dbReference>
<name>A0AA37XHW4_9MICO</name>
<sequence length="290" mass="31255">MVERPVEADWLALRRSADHRARERARDLLALLREHLREVGADEAAAWDVVDLGAGTGSNLAWLAPRLPGRQRWSLVDHDADLAAVADTGEAAPGVEARWVLAGADCLTDLLADLEPEGPATLVTCAALLDLLRPDDVGHLLDALAPVGRPGIPALLSLSVTGEVELHPSDPDDAFVAATFDAHQRRGGLLGPGAADVVAAALRARGARVHLRSTDWVLGTGGATDADDAALVRRYVRDRADVVAEQDPSSADRAQAWWRRREQQLERGELRVRVGHVDLLSLPPRDRRVP</sequence>